<sequence length="622" mass="69331">MKKIVSLLLFIGSTVLFAQQKTHKVEQKETVYGISKKYGVTQEELYKANPTIEKNGLQIGDLIIIPGPASSKNNEQTATQTTNYEDDQFIYLTIQPKESIYQITRKYDVTEATLKSLNPKQLENGLKVGDVIRIPKKTTSIPTVTTPSKPKEVVNPDNGYVVEKGETLYSLSKKFNVSVDDFYAENPQLQTEGLKNGMVLNIPKKSGRVVIENNTINYTVQSGDTAYNIIKKYNTDIDELIALNPEVINGLKTGMVLKLPLENNAKIVKFAEAGKVKRANDNEINIVLMLPFNADNAVSLKNNQAMQFFTGAKVALNRLTKAGKNINVKVIDTKDENDIQSILAAQDLSKTDAIIGPIKSGAVIEVADFLKGSGIGIVSPYATNEELNNYENLLIANPREEVLADQIIEEVSKTFAGEQIYLLTDSDHQDLSNYTKKSLEKSLKANVVIVNDASKIVQPNDKVGDVNYFTPIITIMVGDNDALGKQYLDRLKTFNKDYIKAFGIKSVDVYDIYDTNNAANIDAFREFGFVYSTSHIMNTRNEETKSILKDFADVYCYLPKRAEQLGFDTVFDIVDRMNSKGDFLNNVSAENTRLATKFAYKRVGNSKAYANDSARLIRLPKK</sequence>
<dbReference type="PROSITE" id="PS50943">
    <property type="entry name" value="HTH_CROC1"/>
    <property type="match status" value="1"/>
</dbReference>
<dbReference type="InterPro" id="IPR036779">
    <property type="entry name" value="LysM_dom_sf"/>
</dbReference>
<evidence type="ECO:0000259" key="6">
    <source>
        <dbReference type="PROSITE" id="PS50943"/>
    </source>
</evidence>
<dbReference type="CDD" id="cd00118">
    <property type="entry name" value="LysM"/>
    <property type="match status" value="4"/>
</dbReference>
<keyword evidence="5" id="KW-0732">Signal</keyword>
<feature type="domain" description="HTH cro/C1-type" evidence="6">
    <location>
        <begin position="166"/>
        <end position="182"/>
    </location>
</feature>
<dbReference type="RefSeq" id="WP_230477767.1">
    <property type="nucleotide sequence ID" value="NZ_CP072842.1"/>
</dbReference>
<dbReference type="SMART" id="SM00257">
    <property type="entry name" value="LysM"/>
    <property type="match status" value="4"/>
</dbReference>
<evidence type="ECO:0000259" key="7">
    <source>
        <dbReference type="PROSITE" id="PS51782"/>
    </source>
</evidence>
<gene>
    <name evidence="8" type="ORF">J9309_06465</name>
</gene>
<dbReference type="Gene3D" id="3.40.50.2300">
    <property type="match status" value="2"/>
</dbReference>
<reference evidence="8 9" key="1">
    <citation type="journal article" date="2021" name="Int. J. Syst. Evol. Microbiol.">
        <title>Faecalibacter bovis sp. nov., isolated from cow faeces.</title>
        <authorList>
            <person name="Li F."/>
            <person name="Zhao W."/>
            <person name="Hong Q."/>
            <person name="Shao Q."/>
            <person name="Song J."/>
            <person name="Yang S."/>
        </authorList>
    </citation>
    <scope>NUCLEOTIDE SEQUENCE [LARGE SCALE GENOMIC DNA]</scope>
    <source>
        <strain evidence="8 9">ZY171143</strain>
    </source>
</reference>
<evidence type="ECO:0000256" key="4">
    <source>
        <dbReference type="ARBA" id="ARBA00023136"/>
    </source>
</evidence>
<feature type="domain" description="LysM" evidence="7">
    <location>
        <begin position="21"/>
        <end position="65"/>
    </location>
</feature>
<keyword evidence="4" id="KW-0472">Membrane</keyword>
<evidence type="ECO:0000256" key="2">
    <source>
        <dbReference type="ARBA" id="ARBA00022692"/>
    </source>
</evidence>
<reference evidence="9" key="2">
    <citation type="submission" date="2021-04" db="EMBL/GenBank/DDBJ databases">
        <title>Taxonomy of Flavobacteriaceae bacterium ZY171143.</title>
        <authorList>
            <person name="Li F."/>
        </authorList>
    </citation>
    <scope>NUCLEOTIDE SEQUENCE [LARGE SCALE GENOMIC DNA]</scope>
    <source>
        <strain evidence="9">ZY171143</strain>
    </source>
</reference>
<dbReference type="InterPro" id="IPR028082">
    <property type="entry name" value="Peripla_BP_I"/>
</dbReference>
<keyword evidence="9" id="KW-1185">Reference proteome</keyword>
<evidence type="ECO:0000256" key="3">
    <source>
        <dbReference type="ARBA" id="ARBA00022989"/>
    </source>
</evidence>
<feature type="domain" description="LysM" evidence="7">
    <location>
        <begin position="216"/>
        <end position="259"/>
    </location>
</feature>
<evidence type="ECO:0000256" key="5">
    <source>
        <dbReference type="SAM" id="SignalP"/>
    </source>
</evidence>
<dbReference type="Pfam" id="PF01094">
    <property type="entry name" value="ANF_receptor"/>
    <property type="match status" value="1"/>
</dbReference>
<dbReference type="InterPro" id="IPR018392">
    <property type="entry name" value="LysM"/>
</dbReference>
<dbReference type="EMBL" id="CP072842">
    <property type="protein sequence ID" value="QTV06945.1"/>
    <property type="molecule type" value="Genomic_DNA"/>
</dbReference>
<proteinExistence type="predicted"/>
<protein>
    <submittedName>
        <fullName evidence="8">LysM peptidoglycan-binding domain-containing protein</fullName>
    </submittedName>
</protein>
<dbReference type="PROSITE" id="PS51782">
    <property type="entry name" value="LYSM"/>
    <property type="match status" value="4"/>
</dbReference>
<dbReference type="Gene3D" id="3.10.350.10">
    <property type="entry name" value="LysM domain"/>
    <property type="match status" value="4"/>
</dbReference>
<name>A0ABX7XGH3_9FLAO</name>
<keyword evidence="2" id="KW-0812">Transmembrane</keyword>
<feature type="domain" description="LysM" evidence="7">
    <location>
        <begin position="90"/>
        <end position="134"/>
    </location>
</feature>
<feature type="domain" description="LysM" evidence="7">
    <location>
        <begin position="158"/>
        <end position="202"/>
    </location>
</feature>
<dbReference type="InterPro" id="IPR001828">
    <property type="entry name" value="ANF_lig-bd_rcpt"/>
</dbReference>
<dbReference type="PANTHER" id="PTHR33734:SF22">
    <property type="entry name" value="MEMBRANE-BOUND LYTIC MUREIN TRANSGLYCOSYLASE D"/>
    <property type="match status" value="1"/>
</dbReference>
<evidence type="ECO:0000313" key="9">
    <source>
        <dbReference type="Proteomes" id="UP000672011"/>
    </source>
</evidence>
<dbReference type="Proteomes" id="UP000672011">
    <property type="component" value="Chromosome"/>
</dbReference>
<evidence type="ECO:0000313" key="8">
    <source>
        <dbReference type="EMBL" id="QTV06945.1"/>
    </source>
</evidence>
<dbReference type="InterPro" id="IPR001387">
    <property type="entry name" value="Cro/C1-type_HTH"/>
</dbReference>
<feature type="chain" id="PRO_5045855837" evidence="5">
    <location>
        <begin position="19"/>
        <end position="622"/>
    </location>
</feature>
<keyword evidence="3" id="KW-1133">Transmembrane helix</keyword>
<evidence type="ECO:0000256" key="1">
    <source>
        <dbReference type="ARBA" id="ARBA00004370"/>
    </source>
</evidence>
<dbReference type="SUPFAM" id="SSF54106">
    <property type="entry name" value="LysM domain"/>
    <property type="match status" value="4"/>
</dbReference>
<organism evidence="8 9">
    <name type="scientific">Faecalibacter bovis</name>
    <dbReference type="NCBI Taxonomy" id="2898187"/>
    <lineage>
        <taxon>Bacteria</taxon>
        <taxon>Pseudomonadati</taxon>
        <taxon>Bacteroidota</taxon>
        <taxon>Flavobacteriia</taxon>
        <taxon>Flavobacteriales</taxon>
        <taxon>Weeksellaceae</taxon>
        <taxon>Faecalibacter</taxon>
    </lineage>
</organism>
<dbReference type="PANTHER" id="PTHR33734">
    <property type="entry name" value="LYSM DOMAIN-CONTAINING GPI-ANCHORED PROTEIN 2"/>
    <property type="match status" value="1"/>
</dbReference>
<feature type="signal peptide" evidence="5">
    <location>
        <begin position="1"/>
        <end position="18"/>
    </location>
</feature>
<dbReference type="SUPFAM" id="SSF53822">
    <property type="entry name" value="Periplasmic binding protein-like I"/>
    <property type="match status" value="1"/>
</dbReference>
<accession>A0ABX7XGH3</accession>
<dbReference type="CDD" id="cd06268">
    <property type="entry name" value="PBP1_ABC_transporter_LIVBP-like"/>
    <property type="match status" value="1"/>
</dbReference>
<comment type="subcellular location">
    <subcellularLocation>
        <location evidence="1">Membrane</location>
    </subcellularLocation>
</comment>
<dbReference type="Pfam" id="PF01476">
    <property type="entry name" value="LysM"/>
    <property type="match status" value="4"/>
</dbReference>